<evidence type="ECO:0000256" key="2">
    <source>
        <dbReference type="ARBA" id="ARBA00022450"/>
    </source>
</evidence>
<comment type="cofactor">
    <cofactor evidence="1">
        <name>pantetheine 4'-phosphate</name>
        <dbReference type="ChEBI" id="CHEBI:47942"/>
    </cofactor>
</comment>
<organism evidence="6 7">
    <name type="scientific">Nonomuraea guangzhouensis</name>
    <dbReference type="NCBI Taxonomy" id="1291555"/>
    <lineage>
        <taxon>Bacteria</taxon>
        <taxon>Bacillati</taxon>
        <taxon>Actinomycetota</taxon>
        <taxon>Actinomycetes</taxon>
        <taxon>Streptosporangiales</taxon>
        <taxon>Streptosporangiaceae</taxon>
        <taxon>Nonomuraea</taxon>
    </lineage>
</organism>
<reference evidence="7" key="1">
    <citation type="journal article" date="2019" name="Int. J. Syst. Evol. Microbiol.">
        <title>The Global Catalogue of Microorganisms (GCM) 10K type strain sequencing project: providing services to taxonomists for standard genome sequencing and annotation.</title>
        <authorList>
            <consortium name="The Broad Institute Genomics Platform"/>
            <consortium name="The Broad Institute Genome Sequencing Center for Infectious Disease"/>
            <person name="Wu L."/>
            <person name="Ma J."/>
        </authorList>
    </citation>
    <scope>NUCLEOTIDE SEQUENCE [LARGE SCALE GENOMIC DNA]</scope>
    <source>
        <strain evidence="7">CGMCC 1.15399</strain>
    </source>
</reference>
<feature type="region of interest" description="Disordered" evidence="4">
    <location>
        <begin position="68"/>
        <end position="87"/>
    </location>
</feature>
<proteinExistence type="predicted"/>
<evidence type="ECO:0000259" key="5">
    <source>
        <dbReference type="PROSITE" id="PS50075"/>
    </source>
</evidence>
<dbReference type="InterPro" id="IPR023213">
    <property type="entry name" value="CAT-like_dom_sf"/>
</dbReference>
<dbReference type="InterPro" id="IPR036736">
    <property type="entry name" value="ACP-like_sf"/>
</dbReference>
<name>A0ABW4GAP3_9ACTN</name>
<keyword evidence="2" id="KW-0596">Phosphopantetheine</keyword>
<sequence length="919" mass="99097">GPATRRERVLCELFAGVLGVAEVGADDGFFALGGDSIMAIQLSSRARAAGLGFAPSDVFRHPTPAGLARTAGKSAARPPLRDRAGHVGPTPMMRWLRRLGGSIDEFSQAMLFEVPPGIGGDDLALAVRHVHDHHDALRMRLLDDWSVEIAPPGRSPHVRRVDAASADLRELVSTEAARSRAELNPRTGDMLRVAWLDTGPGEPGRLLVTVHHLAVDAVSWRILHEDLYQAWRAVAAGERPRLEPVGTSFRAWAADLARPDAHAAKQDELPLWRSMVEPARGGLDPERDTMRDARTMSFVLPADLTEPLLTTVPATLRAGVDDVLLTALALAAGEITVDVERHGRHQFADLSRTVGWFTVIHPVRLDPGAGRDAGTALRSVKEHLRAIPDHGIGYGLLADTDPVLAAAGAPPIGFNYLGRLDTVGGKDGWRPAAESDALGNGMPPDMPFPHALEISAAVREGPELVVTLMWPERVHSPDGIREFADAWRAALAELVRYSAHPDASGAVPSDFPLADLTRPELDHVLGQIGDPADILPLSPLQQGMLFHHRMSAAYGPDAPDVYATRLHIDLSGSLNLPALRDAADALLTRYPNLGAAFLHKGLDRPVAVIPKQVSAPWGAARPFDPTCPPLLRFDLAGLGGDRHRLTLAIHHILFDGWSMPLLVRDLFRLYAGHRLPSVAPYRDYLAWLACQDHAAAETAWSAALAGAEPTLVTGGCDRAPCLPVRRTFECPAEETAALSAHARRAGVTVNTLVQVAWGKVLAEATGKDDVLFGAVVSGRPPELPGVETMVGLFANTVPVRVRGGPARRLQEEQARLQPHHYLGLGEIHRLMGTAELFDSLVVFENYPLSDLAAPQECGVRITAVDGLDAAHYPLTLIVSLGTTLRGRFEFRSDAVTEDAAARLLDRFLALLRPDNGEVR</sequence>
<evidence type="ECO:0000313" key="7">
    <source>
        <dbReference type="Proteomes" id="UP001597097"/>
    </source>
</evidence>
<evidence type="ECO:0000256" key="1">
    <source>
        <dbReference type="ARBA" id="ARBA00001957"/>
    </source>
</evidence>
<dbReference type="SUPFAM" id="SSF47336">
    <property type="entry name" value="ACP-like"/>
    <property type="match status" value="1"/>
</dbReference>
<dbReference type="Pfam" id="PF00550">
    <property type="entry name" value="PP-binding"/>
    <property type="match status" value="1"/>
</dbReference>
<dbReference type="PANTHER" id="PTHR45398:SF1">
    <property type="entry name" value="ENZYME, PUTATIVE (JCVI)-RELATED"/>
    <property type="match status" value="1"/>
</dbReference>
<dbReference type="Proteomes" id="UP001597097">
    <property type="component" value="Unassembled WGS sequence"/>
</dbReference>
<dbReference type="NCBIfam" id="TIGR01720">
    <property type="entry name" value="NRPS-para261"/>
    <property type="match status" value="1"/>
</dbReference>
<dbReference type="SUPFAM" id="SSF52777">
    <property type="entry name" value="CoA-dependent acyltransferases"/>
    <property type="match status" value="4"/>
</dbReference>
<evidence type="ECO:0000256" key="3">
    <source>
        <dbReference type="ARBA" id="ARBA00022553"/>
    </source>
</evidence>
<dbReference type="PROSITE" id="PS50075">
    <property type="entry name" value="CARRIER"/>
    <property type="match status" value="1"/>
</dbReference>
<dbReference type="InterPro" id="IPR001242">
    <property type="entry name" value="Condensation_dom"/>
</dbReference>
<dbReference type="PROSITE" id="PS00012">
    <property type="entry name" value="PHOSPHOPANTETHEINE"/>
    <property type="match status" value="1"/>
</dbReference>
<dbReference type="Gene3D" id="3.30.559.10">
    <property type="entry name" value="Chloramphenicol acetyltransferase-like domain"/>
    <property type="match status" value="2"/>
</dbReference>
<dbReference type="SMART" id="SM00823">
    <property type="entry name" value="PKS_PP"/>
    <property type="match status" value="1"/>
</dbReference>
<dbReference type="Gene3D" id="3.30.559.30">
    <property type="entry name" value="Nonribosomal peptide synthetase, condensation domain"/>
    <property type="match status" value="2"/>
</dbReference>
<comment type="caution">
    <text evidence="6">The sequence shown here is derived from an EMBL/GenBank/DDBJ whole genome shotgun (WGS) entry which is preliminary data.</text>
</comment>
<protein>
    <submittedName>
        <fullName evidence="6">Condensation domain-containing protein</fullName>
    </submittedName>
</protein>
<dbReference type="PANTHER" id="PTHR45398">
    <property type="match status" value="1"/>
</dbReference>
<dbReference type="InterPro" id="IPR006162">
    <property type="entry name" value="Ppantetheine_attach_site"/>
</dbReference>
<dbReference type="Pfam" id="PF00668">
    <property type="entry name" value="Condensation"/>
    <property type="match status" value="2"/>
</dbReference>
<accession>A0ABW4GAP3</accession>
<dbReference type="RefSeq" id="WP_378621911.1">
    <property type="nucleotide sequence ID" value="NZ_JBHUCM010000017.1"/>
</dbReference>
<dbReference type="Gene3D" id="1.10.1200.10">
    <property type="entry name" value="ACP-like"/>
    <property type="match status" value="1"/>
</dbReference>
<dbReference type="InterPro" id="IPR010060">
    <property type="entry name" value="NRPS_synth"/>
</dbReference>
<dbReference type="InterPro" id="IPR009081">
    <property type="entry name" value="PP-bd_ACP"/>
</dbReference>
<evidence type="ECO:0000256" key="4">
    <source>
        <dbReference type="SAM" id="MobiDB-lite"/>
    </source>
</evidence>
<keyword evidence="7" id="KW-1185">Reference proteome</keyword>
<evidence type="ECO:0000313" key="6">
    <source>
        <dbReference type="EMBL" id="MFD1539469.1"/>
    </source>
</evidence>
<keyword evidence="3" id="KW-0597">Phosphoprotein</keyword>
<dbReference type="InterPro" id="IPR020806">
    <property type="entry name" value="PKS_PP-bd"/>
</dbReference>
<feature type="domain" description="Carrier" evidence="5">
    <location>
        <begin position="1"/>
        <end position="75"/>
    </location>
</feature>
<gene>
    <name evidence="6" type="ORF">ACFSJ0_20610</name>
</gene>
<feature type="non-terminal residue" evidence="6">
    <location>
        <position position="1"/>
    </location>
</feature>
<dbReference type="EMBL" id="JBHUCM010000017">
    <property type="protein sequence ID" value="MFD1539469.1"/>
    <property type="molecule type" value="Genomic_DNA"/>
</dbReference>